<keyword evidence="4" id="KW-1185">Reference proteome</keyword>
<feature type="compositionally biased region" description="Low complexity" evidence="1">
    <location>
        <begin position="433"/>
        <end position="454"/>
    </location>
</feature>
<evidence type="ECO:0000313" key="3">
    <source>
        <dbReference type="EMBL" id="KAK1941716.1"/>
    </source>
</evidence>
<name>A0AAD9GPJ6_9STRA</name>
<dbReference type="PANTHER" id="PTHR36493:SF3">
    <property type="entry name" value="CHITIN-BINDING TYPE-4 DOMAIN-CONTAINING PROTEIN"/>
    <property type="match status" value="1"/>
</dbReference>
<protein>
    <recommendedName>
        <fullName evidence="2">DUF7492 domain-containing protein</fullName>
    </recommendedName>
</protein>
<feature type="compositionally biased region" description="Low complexity" evidence="1">
    <location>
        <begin position="461"/>
        <end position="473"/>
    </location>
</feature>
<feature type="region of interest" description="Disordered" evidence="1">
    <location>
        <begin position="359"/>
        <end position="557"/>
    </location>
</feature>
<proteinExistence type="predicted"/>
<evidence type="ECO:0000259" key="2">
    <source>
        <dbReference type="Pfam" id="PF24320"/>
    </source>
</evidence>
<comment type="caution">
    <text evidence="3">The sequence shown here is derived from an EMBL/GenBank/DDBJ whole genome shotgun (WGS) entry which is preliminary data.</text>
</comment>
<feature type="domain" description="DUF7492" evidence="2">
    <location>
        <begin position="57"/>
        <end position="256"/>
    </location>
</feature>
<evidence type="ECO:0000313" key="4">
    <source>
        <dbReference type="Proteomes" id="UP001259832"/>
    </source>
</evidence>
<feature type="compositionally biased region" description="Low complexity" evidence="1">
    <location>
        <begin position="542"/>
        <end position="557"/>
    </location>
</feature>
<evidence type="ECO:0000256" key="1">
    <source>
        <dbReference type="SAM" id="MobiDB-lite"/>
    </source>
</evidence>
<feature type="compositionally biased region" description="Low complexity" evidence="1">
    <location>
        <begin position="359"/>
        <end position="394"/>
    </location>
</feature>
<dbReference type="AlphaFoldDB" id="A0AAD9GPJ6"/>
<dbReference type="Proteomes" id="UP001259832">
    <property type="component" value="Unassembled WGS sequence"/>
</dbReference>
<accession>A0AAD9GPJ6</accession>
<organism evidence="3 4">
    <name type="scientific">Phytophthora citrophthora</name>
    <dbReference type="NCBI Taxonomy" id="4793"/>
    <lineage>
        <taxon>Eukaryota</taxon>
        <taxon>Sar</taxon>
        <taxon>Stramenopiles</taxon>
        <taxon>Oomycota</taxon>
        <taxon>Peronosporomycetes</taxon>
        <taxon>Peronosporales</taxon>
        <taxon>Peronosporaceae</taxon>
        <taxon>Phytophthora</taxon>
    </lineage>
</organism>
<feature type="compositionally biased region" description="Low complexity" evidence="1">
    <location>
        <begin position="507"/>
        <end position="519"/>
    </location>
</feature>
<dbReference type="EMBL" id="JASMQC010000011">
    <property type="protein sequence ID" value="KAK1941716.1"/>
    <property type="molecule type" value="Genomic_DNA"/>
</dbReference>
<feature type="region of interest" description="Disordered" evidence="1">
    <location>
        <begin position="249"/>
        <end position="281"/>
    </location>
</feature>
<gene>
    <name evidence="3" type="ORF">P3T76_006780</name>
</gene>
<reference evidence="3" key="1">
    <citation type="submission" date="2023-08" db="EMBL/GenBank/DDBJ databases">
        <title>Reference Genome Resource for the Citrus Pathogen Phytophthora citrophthora.</title>
        <authorList>
            <person name="Moller H."/>
            <person name="Coetzee B."/>
            <person name="Rose L.J."/>
            <person name="Van Niekerk J.M."/>
        </authorList>
    </citation>
    <scope>NUCLEOTIDE SEQUENCE</scope>
    <source>
        <strain evidence="3">STE-U-9442</strain>
    </source>
</reference>
<dbReference type="PANTHER" id="PTHR36493">
    <property type="entry name" value="NEUROBLAST DIFFERENTIATION-ASSOCIATED PROTEIN AHNAK-LIKE PROTEIN"/>
    <property type="match status" value="1"/>
</dbReference>
<dbReference type="Pfam" id="PF24320">
    <property type="entry name" value="DUF7492"/>
    <property type="match status" value="1"/>
</dbReference>
<dbReference type="InterPro" id="IPR055915">
    <property type="entry name" value="DUF7492"/>
</dbReference>
<feature type="compositionally biased region" description="Low complexity" evidence="1">
    <location>
        <begin position="483"/>
        <end position="500"/>
    </location>
</feature>
<sequence length="591" mass="60694">MQLWSVYVAALATAVQLGKHSTTAHSWIDCFDTNRTKIYDESASYIYGGSGGNGFCDGYGAGYPGRGDTDIGTGYTFKMLENEVEAGTAVCETVDADTYTNTDWRKRISVAPGVTVYYAYLPNGHIVKDKKAIGTQHGIYWTGEAGSSLTSTLEMTKENLMDGYTLDFDDGNCGETYDYNGNPGGRAGDGKPCIGSFVVPTGTAPGIYSMVWYWTFWLDNEASYVDQSQARGYFGAAYSTCFEVEVTSGSGSSATTTVSPITNAPGATTATPQTTTADPQPAPEATTAIALTAIPVTEAPLLTAAPVATTETPASTTSAPITSWDQVDSNTAAGDAEIPGTPISTTSAPQLAIAMPVSTTAPPATTSAPALTTAAPTETPVSTTTSPVTQTEAPIATTSAPVVETSVPVTQAPQATTSVPAAVTEAPEQTIAVPSTTTVIPTETTDVPMVSGGSDSEHSSPSDTTTFSSFNSDEGSVGTVRPASASSSASTSYSSSNDSSLDWEVGSSTSNSSSSDNSTGFEVGSDSYEVEPERSSDSDSITHTPTQTSAASSSSTTSASANAETSFTVKTSPCHPWLALAVALIVAVAAF</sequence>
<feature type="compositionally biased region" description="Polar residues" evidence="1">
    <location>
        <begin position="407"/>
        <end position="419"/>
    </location>
</feature>